<dbReference type="InterPro" id="IPR008271">
    <property type="entry name" value="Ser/Thr_kinase_AS"/>
</dbReference>
<feature type="compositionally biased region" description="Basic and acidic residues" evidence="11">
    <location>
        <begin position="999"/>
        <end position="1011"/>
    </location>
</feature>
<feature type="compositionally biased region" description="Polar residues" evidence="11">
    <location>
        <begin position="78"/>
        <end position="92"/>
    </location>
</feature>
<keyword evidence="7 10" id="KW-0067">ATP-binding</keyword>
<dbReference type="SUPFAM" id="SSF56112">
    <property type="entry name" value="Protein kinase-like (PK-like)"/>
    <property type="match status" value="1"/>
</dbReference>
<feature type="compositionally biased region" description="Pro residues" evidence="11">
    <location>
        <begin position="95"/>
        <end position="110"/>
    </location>
</feature>
<comment type="catalytic activity">
    <reaction evidence="9">
        <text>L-seryl-[protein] + ATP = O-phospho-L-seryl-[protein] + ADP + H(+)</text>
        <dbReference type="Rhea" id="RHEA:17989"/>
        <dbReference type="Rhea" id="RHEA-COMP:9863"/>
        <dbReference type="Rhea" id="RHEA-COMP:11604"/>
        <dbReference type="ChEBI" id="CHEBI:15378"/>
        <dbReference type="ChEBI" id="CHEBI:29999"/>
        <dbReference type="ChEBI" id="CHEBI:30616"/>
        <dbReference type="ChEBI" id="CHEBI:83421"/>
        <dbReference type="ChEBI" id="CHEBI:456216"/>
        <dbReference type="EC" id="2.7.11.1"/>
    </reaction>
</comment>
<dbReference type="InterPro" id="IPR050629">
    <property type="entry name" value="STE20/SPS1-PAK"/>
</dbReference>
<feature type="region of interest" description="Disordered" evidence="11">
    <location>
        <begin position="627"/>
        <end position="650"/>
    </location>
</feature>
<dbReference type="InterPro" id="IPR011009">
    <property type="entry name" value="Kinase-like_dom_sf"/>
</dbReference>
<evidence type="ECO:0000256" key="3">
    <source>
        <dbReference type="ARBA" id="ARBA00022527"/>
    </source>
</evidence>
<accession>A0ABR1YE09</accession>
<evidence type="ECO:0000313" key="13">
    <source>
        <dbReference type="EMBL" id="KAK8225955.1"/>
    </source>
</evidence>
<reference evidence="13 14" key="1">
    <citation type="submission" date="2024-04" db="EMBL/GenBank/DDBJ databases">
        <title>Phyllosticta paracitricarpa is synonymous to the EU quarantine fungus P. citricarpa based on phylogenomic analyses.</title>
        <authorList>
            <consortium name="Lawrence Berkeley National Laboratory"/>
            <person name="Van Ingen-Buijs V.A."/>
            <person name="Van Westerhoven A.C."/>
            <person name="Haridas S."/>
            <person name="Skiadas P."/>
            <person name="Martin F."/>
            <person name="Groenewald J.Z."/>
            <person name="Crous P.W."/>
            <person name="Seidl M.F."/>
        </authorList>
    </citation>
    <scope>NUCLEOTIDE SEQUENCE [LARGE SCALE GENOMIC DNA]</scope>
    <source>
        <strain evidence="13 14">CBS 123374</strain>
    </source>
</reference>
<dbReference type="Gene3D" id="1.10.510.10">
    <property type="entry name" value="Transferase(Phosphotransferase) domain 1"/>
    <property type="match status" value="1"/>
</dbReference>
<evidence type="ECO:0000256" key="11">
    <source>
        <dbReference type="SAM" id="MobiDB-lite"/>
    </source>
</evidence>
<evidence type="ECO:0000256" key="6">
    <source>
        <dbReference type="ARBA" id="ARBA00022777"/>
    </source>
</evidence>
<protein>
    <recommendedName>
        <fullName evidence="2">non-specific serine/threonine protein kinase</fullName>
        <ecNumber evidence="2">2.7.11.1</ecNumber>
    </recommendedName>
</protein>
<comment type="catalytic activity">
    <reaction evidence="8">
        <text>L-threonyl-[protein] + ATP = O-phospho-L-threonyl-[protein] + ADP + H(+)</text>
        <dbReference type="Rhea" id="RHEA:46608"/>
        <dbReference type="Rhea" id="RHEA-COMP:11060"/>
        <dbReference type="Rhea" id="RHEA-COMP:11605"/>
        <dbReference type="ChEBI" id="CHEBI:15378"/>
        <dbReference type="ChEBI" id="CHEBI:30013"/>
        <dbReference type="ChEBI" id="CHEBI:30616"/>
        <dbReference type="ChEBI" id="CHEBI:61977"/>
        <dbReference type="ChEBI" id="CHEBI:456216"/>
        <dbReference type="EC" id="2.7.11.1"/>
    </reaction>
</comment>
<gene>
    <name evidence="13" type="ORF">HDK90DRAFT_71475</name>
</gene>
<feature type="region of interest" description="Disordered" evidence="11">
    <location>
        <begin position="1181"/>
        <end position="1233"/>
    </location>
</feature>
<dbReference type="EC" id="2.7.11.1" evidence="2"/>
<dbReference type="SMART" id="SM00220">
    <property type="entry name" value="S_TKc"/>
    <property type="match status" value="1"/>
</dbReference>
<dbReference type="Pfam" id="PF00069">
    <property type="entry name" value="Pkinase"/>
    <property type="match status" value="1"/>
</dbReference>
<keyword evidence="5 10" id="KW-0547">Nucleotide-binding</keyword>
<keyword evidence="3" id="KW-0723">Serine/threonine-protein kinase</keyword>
<evidence type="ECO:0000256" key="4">
    <source>
        <dbReference type="ARBA" id="ARBA00022679"/>
    </source>
</evidence>
<evidence type="ECO:0000256" key="2">
    <source>
        <dbReference type="ARBA" id="ARBA00012513"/>
    </source>
</evidence>
<dbReference type="PANTHER" id="PTHR48012:SF10">
    <property type="entry name" value="FI20177P1"/>
    <property type="match status" value="1"/>
</dbReference>
<evidence type="ECO:0000256" key="10">
    <source>
        <dbReference type="PROSITE-ProRule" id="PRU10141"/>
    </source>
</evidence>
<comment type="similarity">
    <text evidence="1">Belongs to the protein kinase superfamily. STE Ser/Thr protein kinase family. STE20 subfamily.</text>
</comment>
<feature type="compositionally biased region" description="Low complexity" evidence="11">
    <location>
        <begin position="641"/>
        <end position="650"/>
    </location>
</feature>
<evidence type="ECO:0000256" key="9">
    <source>
        <dbReference type="ARBA" id="ARBA00048679"/>
    </source>
</evidence>
<feature type="region of interest" description="Disordered" evidence="11">
    <location>
        <begin position="712"/>
        <end position="752"/>
    </location>
</feature>
<keyword evidence="4" id="KW-0808">Transferase</keyword>
<proteinExistence type="inferred from homology"/>
<evidence type="ECO:0000256" key="8">
    <source>
        <dbReference type="ARBA" id="ARBA00047899"/>
    </source>
</evidence>
<dbReference type="InterPro" id="IPR017441">
    <property type="entry name" value="Protein_kinase_ATP_BS"/>
</dbReference>
<name>A0ABR1YE09_9PEZI</name>
<keyword evidence="14" id="KW-1185">Reference proteome</keyword>
<feature type="domain" description="Protein kinase" evidence="12">
    <location>
        <begin position="220"/>
        <end position="493"/>
    </location>
</feature>
<sequence length="1233" mass="136476">MGFFDSGSKPSTPKRTKTSRGSTPLRKQGISWPLTRSTGADVVFNGSLGYYKTLPRLERSLTAPEHPPVLVRNKHKPTSSSYPEPLPSTSTPPVAVAPPDPNRLAPPPTTPSASIAVYTPPASATFPSVFRYAPELTEASPPPSPTQTDWKLSTPECNLARSNARRRPSSRRTSAEDPMANELLNPRLNGARARQAQAAKEAQKAIEDRAELNGVAPPPYDFLELIGKGTFGRVYKGKHREQNQLVAIKICDIDKVDYGESSHAHRDETIKQLVKETSILRQLKDSAAKNVNRLYESFSFHSQLWLITEYVAGGSVRTLMRATPGGSPSKPMPLEEHYIIPIAREVTIGLKFVHDAGILHRDIKCANIMISQEGRVQLIDFGVSGLMETSVDKRSTIIGTPNWMPPELIKDQVGAGYGTEVDCWALGCTIYEMAHGLPPDAGRNLEFLAKRRQAPRLEGPHHSPEIKDFVAFILKDRPYERPSVREVLEHPYIFGTEQTHPNRTLSRLVKRFLEWQDRGGNRSSLWAAGGAAGLDPATSGTDLDDDWVFSTTAEFERDFQIEKRISMVDNLRNGPATSGGKSMENGNAAPRGRNRRFEGYQKAMREQQIKRGEEAMQRLFNLDAPDYKYGEDPMMDHPPGSSSSAPDRSSYASDLALRNWEPNRASNRITMIDLDAAETGFEYTPNLDLDLANASTLRASRINRLMREFEDDDDGYTYQPNRGSKRATKDWKFPFMDPPASAPPEPEESKNRRTMDWTFASSMVDSGDDENDSYRTSRLVSDRRTKDFEFGISEGQSEEDRRSFLPGFSFPPSLEIGRKTLDPSPDIGSNYRPPLRHAATQPVGQYDDMRFAYSAPGSPERSSMIDLDFADVNFVPRPPTAGSVAESVADSLTPSAELDMTTGNPFDLEEQATLSKGAHRTSYHRQSQSEPHKRVSGLLTPQDQEEGKAQGYASDHGPVVSEREDQRRVSVSSRKSSHARDSHGQILQRAINTRRRSRMSQEKSIDSRTSDDGPFSSSFTNAMSNSMPDVSRSEETIRGSRQLNRSGSLRFDPECRATWRYQDALSNTPPSTNGSLSSSIFASPETAFATNGEGEITTLTTPRSSAAASVAGYSPRSVTSFSRQLDQLAQGQRIPYRMARPVPPHPGALDNNADARLLTNEGTKAARDHVLHLKTLRRHLKARGSQAQARRAGHRTRNGSVTETTALSSADNSDVEGVGGTVRRVLRRSDSSD</sequence>
<dbReference type="Proteomes" id="UP001492380">
    <property type="component" value="Unassembled WGS sequence"/>
</dbReference>
<feature type="region of interest" description="Disordered" evidence="11">
    <location>
        <begin position="914"/>
        <end position="1049"/>
    </location>
</feature>
<comment type="caution">
    <text evidence="13">The sequence shown here is derived from an EMBL/GenBank/DDBJ whole genome shotgun (WGS) entry which is preliminary data.</text>
</comment>
<dbReference type="PROSITE" id="PS00108">
    <property type="entry name" value="PROTEIN_KINASE_ST"/>
    <property type="match status" value="1"/>
</dbReference>
<feature type="binding site" evidence="10">
    <location>
        <position position="249"/>
    </location>
    <ligand>
        <name>ATP</name>
        <dbReference type="ChEBI" id="CHEBI:30616"/>
    </ligand>
</feature>
<feature type="region of interest" description="Disordered" evidence="11">
    <location>
        <begin position="61"/>
        <end position="115"/>
    </location>
</feature>
<dbReference type="PROSITE" id="PS00107">
    <property type="entry name" value="PROTEIN_KINASE_ATP"/>
    <property type="match status" value="1"/>
</dbReference>
<feature type="compositionally biased region" description="Polar residues" evidence="11">
    <location>
        <begin position="1015"/>
        <end position="1028"/>
    </location>
</feature>
<keyword evidence="6" id="KW-0418">Kinase</keyword>
<evidence type="ECO:0000259" key="12">
    <source>
        <dbReference type="PROSITE" id="PS50011"/>
    </source>
</evidence>
<organism evidence="13 14">
    <name type="scientific">Phyllosticta capitalensis</name>
    <dbReference type="NCBI Taxonomy" id="121624"/>
    <lineage>
        <taxon>Eukaryota</taxon>
        <taxon>Fungi</taxon>
        <taxon>Dikarya</taxon>
        <taxon>Ascomycota</taxon>
        <taxon>Pezizomycotina</taxon>
        <taxon>Dothideomycetes</taxon>
        <taxon>Dothideomycetes incertae sedis</taxon>
        <taxon>Botryosphaeriales</taxon>
        <taxon>Phyllostictaceae</taxon>
        <taxon>Phyllosticta</taxon>
    </lineage>
</organism>
<feature type="region of interest" description="Disordered" evidence="11">
    <location>
        <begin position="1"/>
        <end position="38"/>
    </location>
</feature>
<evidence type="ECO:0000256" key="5">
    <source>
        <dbReference type="ARBA" id="ARBA00022741"/>
    </source>
</evidence>
<dbReference type="PROSITE" id="PS50011">
    <property type="entry name" value="PROTEIN_KINASE_DOM"/>
    <property type="match status" value="1"/>
</dbReference>
<dbReference type="EMBL" id="JBBWRZ010000011">
    <property type="protein sequence ID" value="KAK8225955.1"/>
    <property type="molecule type" value="Genomic_DNA"/>
</dbReference>
<dbReference type="InterPro" id="IPR000719">
    <property type="entry name" value="Prot_kinase_dom"/>
</dbReference>
<dbReference type="PANTHER" id="PTHR48012">
    <property type="entry name" value="STERILE20-LIKE KINASE, ISOFORM B-RELATED"/>
    <property type="match status" value="1"/>
</dbReference>
<evidence type="ECO:0000256" key="1">
    <source>
        <dbReference type="ARBA" id="ARBA00008874"/>
    </source>
</evidence>
<evidence type="ECO:0000256" key="7">
    <source>
        <dbReference type="ARBA" id="ARBA00022840"/>
    </source>
</evidence>
<feature type="compositionally biased region" description="Polar residues" evidence="11">
    <location>
        <begin position="1198"/>
        <end position="1212"/>
    </location>
</feature>
<feature type="region of interest" description="Disordered" evidence="11">
    <location>
        <begin position="573"/>
        <end position="595"/>
    </location>
</feature>
<evidence type="ECO:0000313" key="14">
    <source>
        <dbReference type="Proteomes" id="UP001492380"/>
    </source>
</evidence>